<dbReference type="SMART" id="SM00387">
    <property type="entry name" value="HATPase_c"/>
    <property type="match status" value="1"/>
</dbReference>
<dbReference type="PROSITE" id="PS50109">
    <property type="entry name" value="HIS_KIN"/>
    <property type="match status" value="1"/>
</dbReference>
<accession>A0ABV6YX59</accession>
<protein>
    <recommendedName>
        <fullName evidence="2">histidine kinase</fullName>
        <ecNumber evidence="2">2.7.13.3</ecNumber>
    </recommendedName>
</protein>
<dbReference type="InterPro" id="IPR050736">
    <property type="entry name" value="Sensor_HK_Regulatory"/>
</dbReference>
<proteinExistence type="predicted"/>
<dbReference type="InterPro" id="IPR003594">
    <property type="entry name" value="HATPase_dom"/>
</dbReference>
<dbReference type="InterPro" id="IPR005467">
    <property type="entry name" value="His_kinase_dom"/>
</dbReference>
<keyword evidence="6" id="KW-0802">TPR repeat</keyword>
<dbReference type="Pfam" id="PF02518">
    <property type="entry name" value="HATPase_c"/>
    <property type="match status" value="1"/>
</dbReference>
<dbReference type="EMBL" id="JBHPBY010000124">
    <property type="protein sequence ID" value="MFC1850791.1"/>
    <property type="molecule type" value="Genomic_DNA"/>
</dbReference>
<dbReference type="SUPFAM" id="SSF48452">
    <property type="entry name" value="TPR-like"/>
    <property type="match status" value="1"/>
</dbReference>
<keyword evidence="3" id="KW-0808">Transferase</keyword>
<dbReference type="PRINTS" id="PR00344">
    <property type="entry name" value="BCTRLSENSOR"/>
</dbReference>
<comment type="catalytic activity">
    <reaction evidence="1">
        <text>ATP + protein L-histidine = ADP + protein N-phospho-L-histidine.</text>
        <dbReference type="EC" id="2.7.13.3"/>
    </reaction>
</comment>
<evidence type="ECO:0000256" key="4">
    <source>
        <dbReference type="ARBA" id="ARBA00022777"/>
    </source>
</evidence>
<feature type="non-terminal residue" evidence="8">
    <location>
        <position position="1"/>
    </location>
</feature>
<reference evidence="8 9" key="1">
    <citation type="submission" date="2024-09" db="EMBL/GenBank/DDBJ databases">
        <title>Laminarin stimulates single cell rates of sulfate reduction while oxygen inhibits transcriptomic activity in coastal marine sediment.</title>
        <authorList>
            <person name="Lindsay M."/>
            <person name="Orcutt B."/>
            <person name="Emerson D."/>
            <person name="Stepanauskas R."/>
            <person name="D'Angelo T."/>
        </authorList>
    </citation>
    <scope>NUCLEOTIDE SEQUENCE [LARGE SCALE GENOMIC DNA]</scope>
    <source>
        <strain evidence="8">SAG AM-311-K15</strain>
    </source>
</reference>
<sequence length="223" mass="25080">DVIDLSGIPEKGSILEIGNKHLLGNVYEHIAALHSDQKSLDQALDFYHKALTIREDIGDKWGIATCYTMLGKTHLKLQQGEVALSFLQKGLQISRQIGARRLEMENLKCQSTLCENQSEFELALFHYKKYHELEQEICRCSDDDIIEITVSDSGIGMDEEVQNKLFEIDKSVKIRGTSGERGTGLGLIICKDFIEKNKGSIRVESEEGRGSSFIFTLPKWVDG</sequence>
<evidence type="ECO:0000256" key="1">
    <source>
        <dbReference type="ARBA" id="ARBA00000085"/>
    </source>
</evidence>
<name>A0ABV6YX59_UNCC1</name>
<evidence type="ECO:0000256" key="3">
    <source>
        <dbReference type="ARBA" id="ARBA00022679"/>
    </source>
</evidence>
<dbReference type="Pfam" id="PF13424">
    <property type="entry name" value="TPR_12"/>
    <property type="match status" value="1"/>
</dbReference>
<evidence type="ECO:0000256" key="5">
    <source>
        <dbReference type="ARBA" id="ARBA00023012"/>
    </source>
</evidence>
<organism evidence="8 9">
    <name type="scientific">candidate division CSSED10-310 bacterium</name>
    <dbReference type="NCBI Taxonomy" id="2855610"/>
    <lineage>
        <taxon>Bacteria</taxon>
        <taxon>Bacteria division CSSED10-310</taxon>
    </lineage>
</organism>
<dbReference type="Gene3D" id="1.25.40.10">
    <property type="entry name" value="Tetratricopeptide repeat domain"/>
    <property type="match status" value="1"/>
</dbReference>
<dbReference type="SUPFAM" id="SSF55874">
    <property type="entry name" value="ATPase domain of HSP90 chaperone/DNA topoisomerase II/histidine kinase"/>
    <property type="match status" value="1"/>
</dbReference>
<keyword evidence="5" id="KW-0902">Two-component regulatory system</keyword>
<dbReference type="PROSITE" id="PS50005">
    <property type="entry name" value="TPR"/>
    <property type="match status" value="1"/>
</dbReference>
<evidence type="ECO:0000256" key="6">
    <source>
        <dbReference type="PROSITE-ProRule" id="PRU00339"/>
    </source>
</evidence>
<feature type="domain" description="Histidine kinase" evidence="7">
    <location>
        <begin position="142"/>
        <end position="221"/>
    </location>
</feature>
<keyword evidence="4" id="KW-0418">Kinase</keyword>
<dbReference type="EC" id="2.7.13.3" evidence="2"/>
<dbReference type="GO" id="GO:0005524">
    <property type="term" value="F:ATP binding"/>
    <property type="evidence" value="ECO:0007669"/>
    <property type="project" value="UniProtKB-KW"/>
</dbReference>
<keyword evidence="8" id="KW-0067">ATP-binding</keyword>
<evidence type="ECO:0000313" key="9">
    <source>
        <dbReference type="Proteomes" id="UP001594351"/>
    </source>
</evidence>
<dbReference type="Gene3D" id="3.30.565.10">
    <property type="entry name" value="Histidine kinase-like ATPase, C-terminal domain"/>
    <property type="match status" value="1"/>
</dbReference>
<dbReference type="PANTHER" id="PTHR43711">
    <property type="entry name" value="TWO-COMPONENT HISTIDINE KINASE"/>
    <property type="match status" value="1"/>
</dbReference>
<keyword evidence="9" id="KW-1185">Reference proteome</keyword>
<dbReference type="Proteomes" id="UP001594351">
    <property type="component" value="Unassembled WGS sequence"/>
</dbReference>
<dbReference type="InterPro" id="IPR004358">
    <property type="entry name" value="Sig_transdc_His_kin-like_C"/>
</dbReference>
<feature type="repeat" description="TPR" evidence="6">
    <location>
        <begin position="24"/>
        <end position="57"/>
    </location>
</feature>
<dbReference type="PANTHER" id="PTHR43711:SF31">
    <property type="entry name" value="HISTIDINE KINASE"/>
    <property type="match status" value="1"/>
</dbReference>
<evidence type="ECO:0000256" key="2">
    <source>
        <dbReference type="ARBA" id="ARBA00012438"/>
    </source>
</evidence>
<dbReference type="InterPro" id="IPR011990">
    <property type="entry name" value="TPR-like_helical_dom_sf"/>
</dbReference>
<comment type="caution">
    <text evidence="8">The sequence shown here is derived from an EMBL/GenBank/DDBJ whole genome shotgun (WGS) entry which is preliminary data.</text>
</comment>
<dbReference type="SMART" id="SM00028">
    <property type="entry name" value="TPR"/>
    <property type="match status" value="2"/>
</dbReference>
<dbReference type="InterPro" id="IPR019734">
    <property type="entry name" value="TPR_rpt"/>
</dbReference>
<evidence type="ECO:0000313" key="8">
    <source>
        <dbReference type="EMBL" id="MFC1850791.1"/>
    </source>
</evidence>
<dbReference type="InterPro" id="IPR036890">
    <property type="entry name" value="HATPase_C_sf"/>
</dbReference>
<keyword evidence="8" id="KW-0547">Nucleotide-binding</keyword>
<evidence type="ECO:0000259" key="7">
    <source>
        <dbReference type="PROSITE" id="PS50109"/>
    </source>
</evidence>
<gene>
    <name evidence="8" type="ORF">ACFL27_11410</name>
</gene>